<keyword evidence="4" id="KW-0808">Transferase</keyword>
<comment type="caution">
    <text evidence="6">Lacks conserved residue(s) required for the propagation of feature annotation.</text>
</comment>
<dbReference type="PANTHER" id="PTHR11349">
    <property type="entry name" value="NUCLEOSIDE DIPHOSPHATE KINASE"/>
    <property type="match status" value="1"/>
</dbReference>
<dbReference type="GO" id="GO:0006228">
    <property type="term" value="P:UTP biosynthetic process"/>
    <property type="evidence" value="ECO:0007669"/>
    <property type="project" value="InterPro"/>
</dbReference>
<keyword evidence="5 9" id="KW-0418">Kinase</keyword>
<organism evidence="9 10">
    <name type="scientific">Candidatus Woesebacteria bacterium RBG_16_39_8b</name>
    <dbReference type="NCBI Taxonomy" id="1802482"/>
    <lineage>
        <taxon>Bacteria</taxon>
        <taxon>Candidatus Woeseibacteriota</taxon>
    </lineage>
</organism>
<dbReference type="InterPro" id="IPR036850">
    <property type="entry name" value="NDK-like_dom_sf"/>
</dbReference>
<evidence type="ECO:0000313" key="10">
    <source>
        <dbReference type="Proteomes" id="UP000179013"/>
    </source>
</evidence>
<evidence type="ECO:0000256" key="7">
    <source>
        <dbReference type="RuleBase" id="RU004011"/>
    </source>
</evidence>
<dbReference type="EC" id="2.7.4.6" evidence="3"/>
<dbReference type="SMART" id="SM00562">
    <property type="entry name" value="NDK"/>
    <property type="match status" value="1"/>
</dbReference>
<gene>
    <name evidence="9" type="ORF">A2V80_02810</name>
</gene>
<comment type="cofactor">
    <cofactor evidence="1">
        <name>Mg(2+)</name>
        <dbReference type="ChEBI" id="CHEBI:18420"/>
    </cofactor>
</comment>
<evidence type="ECO:0000256" key="3">
    <source>
        <dbReference type="ARBA" id="ARBA00012966"/>
    </source>
</evidence>
<evidence type="ECO:0000256" key="1">
    <source>
        <dbReference type="ARBA" id="ARBA00001946"/>
    </source>
</evidence>
<dbReference type="GO" id="GO:0004550">
    <property type="term" value="F:nucleoside diphosphate kinase activity"/>
    <property type="evidence" value="ECO:0007669"/>
    <property type="project" value="UniProtKB-EC"/>
</dbReference>
<evidence type="ECO:0000313" key="9">
    <source>
        <dbReference type="EMBL" id="OGM11322.1"/>
    </source>
</evidence>
<dbReference type="PROSITE" id="PS51374">
    <property type="entry name" value="NDPK_LIKE"/>
    <property type="match status" value="1"/>
</dbReference>
<dbReference type="GO" id="GO:0006241">
    <property type="term" value="P:CTP biosynthetic process"/>
    <property type="evidence" value="ECO:0007669"/>
    <property type="project" value="InterPro"/>
</dbReference>
<dbReference type="SUPFAM" id="SSF54919">
    <property type="entry name" value="Nucleoside diphosphate kinase, NDK"/>
    <property type="match status" value="1"/>
</dbReference>
<dbReference type="AlphaFoldDB" id="A0A1F7X8F4"/>
<proteinExistence type="inferred from homology"/>
<evidence type="ECO:0000256" key="4">
    <source>
        <dbReference type="ARBA" id="ARBA00022679"/>
    </source>
</evidence>
<accession>A0A1F7X8F4</accession>
<comment type="caution">
    <text evidence="9">The sequence shown here is derived from an EMBL/GenBank/DDBJ whole genome shotgun (WGS) entry which is preliminary data.</text>
</comment>
<dbReference type="GO" id="GO:0006183">
    <property type="term" value="P:GTP biosynthetic process"/>
    <property type="evidence" value="ECO:0007669"/>
    <property type="project" value="InterPro"/>
</dbReference>
<dbReference type="PRINTS" id="PR01243">
    <property type="entry name" value="NUCDPKINASE"/>
</dbReference>
<dbReference type="Gene3D" id="3.30.70.141">
    <property type="entry name" value="Nucleoside diphosphate kinase-like domain"/>
    <property type="match status" value="1"/>
</dbReference>
<evidence type="ECO:0000256" key="5">
    <source>
        <dbReference type="ARBA" id="ARBA00022777"/>
    </source>
</evidence>
<reference evidence="9 10" key="1">
    <citation type="journal article" date="2016" name="Nat. Commun.">
        <title>Thousands of microbial genomes shed light on interconnected biogeochemical processes in an aquifer system.</title>
        <authorList>
            <person name="Anantharaman K."/>
            <person name="Brown C.T."/>
            <person name="Hug L.A."/>
            <person name="Sharon I."/>
            <person name="Castelle C.J."/>
            <person name="Probst A.J."/>
            <person name="Thomas B.C."/>
            <person name="Singh A."/>
            <person name="Wilkins M.J."/>
            <person name="Karaoz U."/>
            <person name="Brodie E.L."/>
            <person name="Williams K.H."/>
            <person name="Hubbard S.S."/>
            <person name="Banfield J.F."/>
        </authorList>
    </citation>
    <scope>NUCLEOTIDE SEQUENCE [LARGE SCALE GENOMIC DNA]</scope>
</reference>
<evidence type="ECO:0000256" key="6">
    <source>
        <dbReference type="PROSITE-ProRule" id="PRU00706"/>
    </source>
</evidence>
<name>A0A1F7X8F4_9BACT</name>
<dbReference type="Proteomes" id="UP000179013">
    <property type="component" value="Unassembled WGS sequence"/>
</dbReference>
<dbReference type="InterPro" id="IPR034907">
    <property type="entry name" value="NDK-like_dom"/>
</dbReference>
<evidence type="ECO:0000256" key="2">
    <source>
        <dbReference type="ARBA" id="ARBA00008142"/>
    </source>
</evidence>
<dbReference type="InterPro" id="IPR001564">
    <property type="entry name" value="Nucleoside_diP_kinase"/>
</dbReference>
<evidence type="ECO:0000259" key="8">
    <source>
        <dbReference type="SMART" id="SM00562"/>
    </source>
</evidence>
<sequence length="189" mass="21326">MTKGKVEQEFTVVLIKPDGVRKGIMGEILSRFERVGLKIAAAKMVWVDKSFVGKHYSDENNYHKTVGIKTLENYKKYGLDAHENLGTRDPIKIGKMVRLWNMEFLSSGPVFAILLSGSDAVTIGRKLVGHTFPAEAAPGTIRGDYSYDSAYLSNSQKRTTQNLIHASGNKVEAEFERKLWFKENEIYSY</sequence>
<dbReference type="Pfam" id="PF00334">
    <property type="entry name" value="NDK"/>
    <property type="match status" value="2"/>
</dbReference>
<dbReference type="EMBL" id="MGFU01000061">
    <property type="protein sequence ID" value="OGM11322.1"/>
    <property type="molecule type" value="Genomic_DNA"/>
</dbReference>
<protein>
    <recommendedName>
        <fullName evidence="3">nucleoside-diphosphate kinase</fullName>
        <ecNumber evidence="3">2.7.4.6</ecNumber>
    </recommendedName>
</protein>
<comment type="similarity">
    <text evidence="2 6 7">Belongs to the NDK family.</text>
</comment>
<feature type="domain" description="Nucleoside diphosphate kinase-like" evidence="8">
    <location>
        <begin position="8"/>
        <end position="188"/>
    </location>
</feature>